<comment type="similarity">
    <text evidence="2 6">Belongs to the multi antimicrobial extrusion (MATE) (TC 2.A.66.1) family.</text>
</comment>
<feature type="transmembrane region" description="Helical" evidence="6">
    <location>
        <begin position="287"/>
        <end position="309"/>
    </location>
</feature>
<dbReference type="GO" id="GO:0042910">
    <property type="term" value="F:xenobiotic transmembrane transporter activity"/>
    <property type="evidence" value="ECO:0007669"/>
    <property type="project" value="InterPro"/>
</dbReference>
<evidence type="ECO:0000256" key="5">
    <source>
        <dbReference type="ARBA" id="ARBA00023136"/>
    </source>
</evidence>
<feature type="transmembrane region" description="Helical" evidence="6">
    <location>
        <begin position="359"/>
        <end position="378"/>
    </location>
</feature>
<dbReference type="NCBIfam" id="TIGR00797">
    <property type="entry name" value="matE"/>
    <property type="match status" value="1"/>
</dbReference>
<proteinExistence type="inferred from homology"/>
<dbReference type="PANTHER" id="PTHR11206">
    <property type="entry name" value="MULTIDRUG RESISTANCE PROTEIN"/>
    <property type="match status" value="1"/>
</dbReference>
<evidence type="ECO:0000313" key="8">
    <source>
        <dbReference type="EnsemblPlants" id="QL01p002890:mrna"/>
    </source>
</evidence>
<evidence type="ECO:0000256" key="1">
    <source>
        <dbReference type="ARBA" id="ARBA00004141"/>
    </source>
</evidence>
<feature type="transmembrane region" description="Helical" evidence="6">
    <location>
        <begin position="441"/>
        <end position="462"/>
    </location>
</feature>
<evidence type="ECO:0000256" key="2">
    <source>
        <dbReference type="ARBA" id="ARBA00010199"/>
    </source>
</evidence>
<comment type="caution">
    <text evidence="6">Lacks conserved residue(s) required for the propagation of feature annotation.</text>
</comment>
<dbReference type="Gramene" id="QL01p002890:mrna">
    <property type="protein sequence ID" value="QL01p002890:mrna"/>
    <property type="gene ID" value="QL01p002890"/>
</dbReference>
<feature type="transmembrane region" description="Helical" evidence="6">
    <location>
        <begin position="222"/>
        <end position="247"/>
    </location>
</feature>
<sequence>MSYVQPCIHVTIISSEIINSSKYRRGQLTSNQKEKGRKEFHICGQQVQTQPGTGEKREPEKNKPRKEKARVNGGRELTEKRKDASDRFFVLEIDLSLDESSDEPRDFEGLLWGQGTYDPAHALLRPRARAEEGICRGRMGKGRNARGTAEDDPVLGTPRFQREEQHLVEGCPLKEMRVEWDSRGGTVRNWFRLGMGSALETLCGQAYGAKQYHMLGVHTQRAMLILLALSIPLATIWYHTSTILIALGQDHEISTEAGIFNRWMIPSLFAYGLLQCLNRFLQTQNNVIPMLISSGFTALLHVLVCWVLVFKIKLGIKGAALAISISNWVNVLLLAIYVRFSQAFVKTWTGFSKESLHDILSFIKIAVPSAIMICIEYWSFEMVVLLSGLLPNPKLETSVLSISLNTCWMVYMISVGLGGAISTRVSNELGAGCPHGALVALRVMITLALLEGTTIGITTLLVRNVWGKLYSKEEEVIKYVAKMMPLLALSDFLDGFQCVLSGAARGCGWQNLCSFINLGAYYFVGILSAVLFAFIFHFGGIGLWMGIICGLSIQVVALVTVNLCTNWNQEAMKVVRGAREVA</sequence>
<keyword evidence="3 6" id="KW-0812">Transmembrane</keyword>
<dbReference type="EMBL" id="LRBV02000001">
    <property type="status" value="NOT_ANNOTATED_CDS"/>
    <property type="molecule type" value="Genomic_DNA"/>
</dbReference>
<dbReference type="Proteomes" id="UP000594261">
    <property type="component" value="Chromosome 1"/>
</dbReference>
<feature type="region of interest" description="Disordered" evidence="7">
    <location>
        <begin position="44"/>
        <end position="79"/>
    </location>
</feature>
<dbReference type="OMA" id="IMICIEY"/>
<feature type="transmembrane region" description="Helical" evidence="6">
    <location>
        <begin position="515"/>
        <end position="535"/>
    </location>
</feature>
<protein>
    <recommendedName>
        <fullName evidence="6">Protein DETOXIFICATION</fullName>
    </recommendedName>
    <alternativeName>
        <fullName evidence="6">Multidrug and toxic compound extrusion protein</fullName>
    </alternativeName>
</protein>
<dbReference type="CDD" id="cd13132">
    <property type="entry name" value="MATE_eukaryotic"/>
    <property type="match status" value="1"/>
</dbReference>
<dbReference type="EnsemblPlants" id="QL01p002890:mrna">
    <property type="protein sequence ID" value="QL01p002890:mrna"/>
    <property type="gene ID" value="QL01p002890"/>
</dbReference>
<reference evidence="8 9" key="1">
    <citation type="journal article" date="2016" name="G3 (Bethesda)">
        <title>First Draft Assembly and Annotation of the Genome of a California Endemic Oak Quercus lobata Nee (Fagaceae).</title>
        <authorList>
            <person name="Sork V.L."/>
            <person name="Fitz-Gibbon S.T."/>
            <person name="Puiu D."/>
            <person name="Crepeau M."/>
            <person name="Gugger P.F."/>
            <person name="Sherman R."/>
            <person name="Stevens K."/>
            <person name="Langley C.H."/>
            <person name="Pellegrini M."/>
            <person name="Salzberg S.L."/>
        </authorList>
    </citation>
    <scope>NUCLEOTIDE SEQUENCE [LARGE SCALE GENOMIC DNA]</scope>
    <source>
        <strain evidence="8 9">cv. SW786</strain>
    </source>
</reference>
<organism evidence="8 9">
    <name type="scientific">Quercus lobata</name>
    <name type="common">Valley oak</name>
    <dbReference type="NCBI Taxonomy" id="97700"/>
    <lineage>
        <taxon>Eukaryota</taxon>
        <taxon>Viridiplantae</taxon>
        <taxon>Streptophyta</taxon>
        <taxon>Embryophyta</taxon>
        <taxon>Tracheophyta</taxon>
        <taxon>Spermatophyta</taxon>
        <taxon>Magnoliopsida</taxon>
        <taxon>eudicotyledons</taxon>
        <taxon>Gunneridae</taxon>
        <taxon>Pentapetalae</taxon>
        <taxon>rosids</taxon>
        <taxon>fabids</taxon>
        <taxon>Fagales</taxon>
        <taxon>Fagaceae</taxon>
        <taxon>Quercus</taxon>
    </lineage>
</organism>
<dbReference type="Pfam" id="PF01554">
    <property type="entry name" value="MatE"/>
    <property type="match status" value="2"/>
</dbReference>
<comment type="subcellular location">
    <subcellularLocation>
        <location evidence="1">Membrane</location>
        <topology evidence="1">Multi-pass membrane protein</topology>
    </subcellularLocation>
</comment>
<dbReference type="GO" id="GO:0016020">
    <property type="term" value="C:membrane"/>
    <property type="evidence" value="ECO:0007669"/>
    <property type="project" value="UniProtKB-SubCell"/>
</dbReference>
<dbReference type="AlphaFoldDB" id="A0A7N2KKI9"/>
<reference evidence="8" key="2">
    <citation type="submission" date="2021-01" db="UniProtKB">
        <authorList>
            <consortium name="EnsemblPlants"/>
        </authorList>
    </citation>
    <scope>IDENTIFICATION</scope>
</reference>
<dbReference type="InterPro" id="IPR002528">
    <property type="entry name" value="MATE_fam"/>
</dbReference>
<keyword evidence="9" id="KW-1185">Reference proteome</keyword>
<accession>A0A7N2KKI9</accession>
<dbReference type="GO" id="GO:0015297">
    <property type="term" value="F:antiporter activity"/>
    <property type="evidence" value="ECO:0007669"/>
    <property type="project" value="InterPro"/>
</dbReference>
<name>A0A7N2KKI9_QUELO</name>
<evidence type="ECO:0000313" key="9">
    <source>
        <dbReference type="Proteomes" id="UP000594261"/>
    </source>
</evidence>
<keyword evidence="4 6" id="KW-1133">Transmembrane helix</keyword>
<dbReference type="InParanoid" id="A0A7N2KKI9"/>
<feature type="transmembrane region" description="Helical" evidence="6">
    <location>
        <begin position="321"/>
        <end position="339"/>
    </location>
</feature>
<dbReference type="InterPro" id="IPR045069">
    <property type="entry name" value="MATE_euk"/>
</dbReference>
<keyword evidence="5 6" id="KW-0472">Membrane</keyword>
<evidence type="ECO:0000256" key="7">
    <source>
        <dbReference type="SAM" id="MobiDB-lite"/>
    </source>
</evidence>
<feature type="transmembrane region" description="Helical" evidence="6">
    <location>
        <begin position="399"/>
        <end position="421"/>
    </location>
</feature>
<evidence type="ECO:0000256" key="4">
    <source>
        <dbReference type="ARBA" id="ARBA00022989"/>
    </source>
</evidence>
<evidence type="ECO:0000256" key="3">
    <source>
        <dbReference type="ARBA" id="ARBA00022692"/>
    </source>
</evidence>
<dbReference type="GO" id="GO:1990961">
    <property type="term" value="P:xenobiotic detoxification by transmembrane export across the plasma membrane"/>
    <property type="evidence" value="ECO:0007669"/>
    <property type="project" value="InterPro"/>
</dbReference>
<feature type="transmembrane region" description="Helical" evidence="6">
    <location>
        <begin position="541"/>
        <end position="564"/>
    </location>
</feature>
<evidence type="ECO:0000256" key="6">
    <source>
        <dbReference type="RuleBase" id="RU004914"/>
    </source>
</evidence>